<evidence type="ECO:0000256" key="1">
    <source>
        <dbReference type="ARBA" id="ARBA00004141"/>
    </source>
</evidence>
<dbReference type="InterPro" id="IPR051784">
    <property type="entry name" value="Nod_factor_ABC_transporter"/>
</dbReference>
<dbReference type="InterPro" id="IPR013525">
    <property type="entry name" value="ABC2_TM"/>
</dbReference>
<feature type="compositionally biased region" description="Basic residues" evidence="5">
    <location>
        <begin position="200"/>
        <end position="212"/>
    </location>
</feature>
<dbReference type="GO" id="GO:0140359">
    <property type="term" value="F:ABC-type transporter activity"/>
    <property type="evidence" value="ECO:0007669"/>
    <property type="project" value="InterPro"/>
</dbReference>
<evidence type="ECO:0000256" key="6">
    <source>
        <dbReference type="SAM" id="Phobius"/>
    </source>
</evidence>
<accession>A0A1G9GYU9</accession>
<evidence type="ECO:0000256" key="5">
    <source>
        <dbReference type="SAM" id="MobiDB-lite"/>
    </source>
</evidence>
<evidence type="ECO:0000313" key="9">
    <source>
        <dbReference type="Proteomes" id="UP000199202"/>
    </source>
</evidence>
<evidence type="ECO:0000256" key="4">
    <source>
        <dbReference type="ARBA" id="ARBA00023136"/>
    </source>
</evidence>
<feature type="transmembrane region" description="Helical" evidence="6">
    <location>
        <begin position="21"/>
        <end position="44"/>
    </location>
</feature>
<evidence type="ECO:0000256" key="3">
    <source>
        <dbReference type="ARBA" id="ARBA00022989"/>
    </source>
</evidence>
<dbReference type="PANTHER" id="PTHR43229:SF2">
    <property type="entry name" value="NODULATION PROTEIN J"/>
    <property type="match status" value="1"/>
</dbReference>
<dbReference type="STRING" id="633440.SAMN05421869_121177"/>
<proteinExistence type="predicted"/>
<dbReference type="Proteomes" id="UP000199202">
    <property type="component" value="Unassembled WGS sequence"/>
</dbReference>
<evidence type="ECO:0000259" key="7">
    <source>
        <dbReference type="Pfam" id="PF01061"/>
    </source>
</evidence>
<keyword evidence="4 6" id="KW-0472">Membrane</keyword>
<protein>
    <submittedName>
        <fullName evidence="8">ABC-2 type transporter</fullName>
    </submittedName>
</protein>
<keyword evidence="9" id="KW-1185">Reference proteome</keyword>
<dbReference type="EMBL" id="FNDJ01000021">
    <property type="protein sequence ID" value="SDL05463.1"/>
    <property type="molecule type" value="Genomic_DNA"/>
</dbReference>
<feature type="transmembrane region" description="Helical" evidence="6">
    <location>
        <begin position="56"/>
        <end position="82"/>
    </location>
</feature>
<feature type="compositionally biased region" description="Low complexity" evidence="5">
    <location>
        <begin position="270"/>
        <end position="288"/>
    </location>
</feature>
<dbReference type="AlphaFoldDB" id="A0A1G9GYU9"/>
<reference evidence="8 9" key="1">
    <citation type="submission" date="2016-10" db="EMBL/GenBank/DDBJ databases">
        <authorList>
            <person name="de Groot N.N."/>
        </authorList>
    </citation>
    <scope>NUCLEOTIDE SEQUENCE [LARGE SCALE GENOMIC DNA]</scope>
    <source>
        <strain evidence="8 9">CGMCC 4.6533</strain>
    </source>
</reference>
<sequence>MWSQEVPALSRRWLLIVLRERLNLLFSVLQPAVWLVFFAGALGGAVDTRVVGTDDYIAFAVPGIIAFTVVGNGVTAAMPLLFDKESGYLDKPLSMPIRRSSVIVSRFVFQVGMNSAQVLVILLVAHLLGVRPAAGPLGVPTILVVSALLTLALTAAGMALACAVPSHGTFFAIIGFVSHTRPHRPQQSDHLKYGRSTTPARRKPTPKYHHHSEPRTQPGIQTRTRHPSGPRTPEHGSRHQRPTPRPIRPHIPALLIPNRYPTRSSTGLTASSSNCPSPAAAQAASQAARKPSIRLPSPSNRSTPSVHRACHPPQAPSRTSG</sequence>
<dbReference type="PANTHER" id="PTHR43229">
    <property type="entry name" value="NODULATION PROTEIN J"/>
    <property type="match status" value="1"/>
</dbReference>
<evidence type="ECO:0000256" key="2">
    <source>
        <dbReference type="ARBA" id="ARBA00022692"/>
    </source>
</evidence>
<gene>
    <name evidence="8" type="ORF">SAMN05421869_121177</name>
</gene>
<dbReference type="GO" id="GO:0016020">
    <property type="term" value="C:membrane"/>
    <property type="evidence" value="ECO:0007669"/>
    <property type="project" value="UniProtKB-SubCell"/>
</dbReference>
<name>A0A1G9GYU9_9ACTN</name>
<dbReference type="Pfam" id="PF01061">
    <property type="entry name" value="ABC2_membrane"/>
    <property type="match status" value="1"/>
</dbReference>
<organism evidence="8 9">
    <name type="scientific">Nonomuraea jiangxiensis</name>
    <dbReference type="NCBI Taxonomy" id="633440"/>
    <lineage>
        <taxon>Bacteria</taxon>
        <taxon>Bacillati</taxon>
        <taxon>Actinomycetota</taxon>
        <taxon>Actinomycetes</taxon>
        <taxon>Streptosporangiales</taxon>
        <taxon>Streptosporangiaceae</taxon>
        <taxon>Nonomuraea</taxon>
    </lineage>
</organism>
<feature type="transmembrane region" description="Helical" evidence="6">
    <location>
        <begin position="103"/>
        <end position="128"/>
    </location>
</feature>
<feature type="region of interest" description="Disordered" evidence="5">
    <location>
        <begin position="182"/>
        <end position="321"/>
    </location>
</feature>
<comment type="subcellular location">
    <subcellularLocation>
        <location evidence="1">Membrane</location>
        <topology evidence="1">Multi-pass membrane protein</topology>
    </subcellularLocation>
</comment>
<feature type="transmembrane region" description="Helical" evidence="6">
    <location>
        <begin position="148"/>
        <end position="177"/>
    </location>
</feature>
<evidence type="ECO:0000313" key="8">
    <source>
        <dbReference type="EMBL" id="SDL05463.1"/>
    </source>
</evidence>
<keyword evidence="3 6" id="KW-1133">Transmembrane helix</keyword>
<feature type="domain" description="ABC-2 type transporter transmembrane" evidence="7">
    <location>
        <begin position="8"/>
        <end position="177"/>
    </location>
</feature>
<keyword evidence="2 6" id="KW-0812">Transmembrane</keyword>